<dbReference type="Proteomes" id="UP000194137">
    <property type="component" value="Chromosome"/>
</dbReference>
<dbReference type="OrthoDB" id="9802662at2"/>
<dbReference type="STRING" id="1235591.CAK95_22330"/>
<accession>A0A1W6ZVT0</accession>
<dbReference type="PANTHER" id="PTHR38597">
    <property type="entry name" value="BLL3834 PROTEIN"/>
    <property type="match status" value="1"/>
</dbReference>
<dbReference type="AlphaFoldDB" id="A0A1W6ZVT0"/>
<sequence>MAKRTGSADLPLHGGRVPPWLAERMASLGAVICQAIVHHYGRDEFLQRLSHPFWFQSFGAVMGMDWHSSGITTSVIGALKRGLGPLQGELGIHVCGGRGKHSRRTPEELTSLGERIGFDGQALTRASRLVAKVDSAAVQDGFDLYLHGFFVTDDGKWTVVQQGMNGDKRQARRYHWHSENLTSFVDEPHSAIDGPSQGEIVNLTDKRAERSRSAQLDLLDALGPDGIVREYAGLIEEPQAQPLLPHLIMPAHHDVRSSDVFTRRLHGTLAAAAERGPVDFPDLLLTPGVGARTVQSLAMVAEVVHGTPYRFRDPARFSLAHGGKDRHPYPVPIKVYDETIRVLKSAVRKAKLGREEEMQAVRRLDDQARQLESTATGPSFEAFIAGERHVSASLGGRSVFGWEEDLVKTGKVRRG</sequence>
<dbReference type="PANTHER" id="PTHR38597:SF1">
    <property type="entry name" value="BLL3834 PROTEIN"/>
    <property type="match status" value="1"/>
</dbReference>
<keyword evidence="2" id="KW-1185">Reference proteome</keyword>
<evidence type="ECO:0000313" key="2">
    <source>
        <dbReference type="Proteomes" id="UP000194137"/>
    </source>
</evidence>
<organism evidence="1 2">
    <name type="scientific">Pseudorhodoplanes sinuspersici</name>
    <dbReference type="NCBI Taxonomy" id="1235591"/>
    <lineage>
        <taxon>Bacteria</taxon>
        <taxon>Pseudomonadati</taxon>
        <taxon>Pseudomonadota</taxon>
        <taxon>Alphaproteobacteria</taxon>
        <taxon>Hyphomicrobiales</taxon>
        <taxon>Pseudorhodoplanes</taxon>
    </lineage>
</organism>
<dbReference type="RefSeq" id="WP_086089931.1">
    <property type="nucleotide sequence ID" value="NZ_CP021112.1"/>
</dbReference>
<dbReference type="EMBL" id="CP021112">
    <property type="protein sequence ID" value="ARQ01539.1"/>
    <property type="molecule type" value="Genomic_DNA"/>
</dbReference>
<gene>
    <name evidence="1" type="ORF">CAK95_22330</name>
</gene>
<name>A0A1W6ZVT0_9HYPH</name>
<dbReference type="KEGG" id="psin:CAK95_22330"/>
<evidence type="ECO:0000313" key="1">
    <source>
        <dbReference type="EMBL" id="ARQ01539.1"/>
    </source>
</evidence>
<proteinExistence type="predicted"/>
<reference evidence="1 2" key="1">
    <citation type="submission" date="2017-05" db="EMBL/GenBank/DDBJ databases">
        <title>Full genome sequence of Pseudorhodoplanes sinuspersici.</title>
        <authorList>
            <person name="Dastgheib S.M.M."/>
            <person name="Shavandi M."/>
            <person name="Tirandaz H."/>
        </authorList>
    </citation>
    <scope>NUCLEOTIDE SEQUENCE [LARGE SCALE GENOMIC DNA]</scope>
    <source>
        <strain evidence="1 2">RIPI110</strain>
    </source>
</reference>
<dbReference type="Pfam" id="PF05559">
    <property type="entry name" value="DUF763"/>
    <property type="match status" value="1"/>
</dbReference>
<protein>
    <submittedName>
        <fullName evidence="1">Uncharacterized protein</fullName>
    </submittedName>
</protein>
<dbReference type="InterPro" id="IPR008482">
    <property type="entry name" value="DUF763"/>
</dbReference>